<dbReference type="InterPro" id="IPR036938">
    <property type="entry name" value="PAP2/HPO_sf"/>
</dbReference>
<gene>
    <name evidence="3" type="ORF">C7B82_25270</name>
</gene>
<evidence type="ECO:0000256" key="1">
    <source>
        <dbReference type="SAM" id="Phobius"/>
    </source>
</evidence>
<dbReference type="SMART" id="SM00014">
    <property type="entry name" value="acidPPc"/>
    <property type="match status" value="1"/>
</dbReference>
<keyword evidence="1" id="KW-1133">Transmembrane helix</keyword>
<comment type="caution">
    <text evidence="3">The sequence shown here is derived from an EMBL/GenBank/DDBJ whole genome shotgun (WGS) entry which is preliminary data.</text>
</comment>
<dbReference type="PANTHER" id="PTHR14969">
    <property type="entry name" value="SPHINGOSINE-1-PHOSPHATE PHOSPHOHYDROLASE"/>
    <property type="match status" value="1"/>
</dbReference>
<evidence type="ECO:0000259" key="2">
    <source>
        <dbReference type="SMART" id="SM00014"/>
    </source>
</evidence>
<evidence type="ECO:0000313" key="4">
    <source>
        <dbReference type="Proteomes" id="UP000239576"/>
    </source>
</evidence>
<name>A0A2T1DW34_9CYAN</name>
<feature type="transmembrane region" description="Helical" evidence="1">
    <location>
        <begin position="109"/>
        <end position="126"/>
    </location>
</feature>
<dbReference type="OrthoDB" id="9789113at2"/>
<accession>A0A2T1DW34</accession>
<dbReference type="RefSeq" id="WP_106259539.1">
    <property type="nucleotide sequence ID" value="NZ_CAWNSW010000111.1"/>
</dbReference>
<feature type="transmembrane region" description="Helical" evidence="1">
    <location>
        <begin position="146"/>
        <end position="170"/>
    </location>
</feature>
<dbReference type="Gene3D" id="1.20.144.10">
    <property type="entry name" value="Phosphatidic acid phosphatase type 2/haloperoxidase"/>
    <property type="match status" value="1"/>
</dbReference>
<dbReference type="CDD" id="cd03392">
    <property type="entry name" value="PAP2_like_2"/>
    <property type="match status" value="1"/>
</dbReference>
<sequence>MHELSQRILRVWRENVGPRILPLLTTVRFIGLMIAAFALWGFYEIAEGVLEQETQSLDTRILMAIRQWHTPFLDRLMVVITNLGNPSVLLVASLLLAAFLLWRKRRAETVTLAIAAIGALGLNVVLKDLFARSRPELWQRTVDVNFYSFPSGHAMMSVVVFGIIGYLLAAHLPRWRLVIATLTVLLVCAIGFSRLYFGVHWPTDIVAGYAAGTVWLVACILSLEIWKRRYRRVPSERQRSLTSAPKVKAKG</sequence>
<keyword evidence="4" id="KW-1185">Reference proteome</keyword>
<feature type="transmembrane region" description="Helical" evidence="1">
    <location>
        <begin position="177"/>
        <end position="199"/>
    </location>
</feature>
<protein>
    <submittedName>
        <fullName evidence="3">Phosphatidic acid phosphatase</fullName>
    </submittedName>
</protein>
<reference evidence="3 4" key="2">
    <citation type="submission" date="2018-03" db="EMBL/GenBank/DDBJ databases">
        <title>The ancient ancestry and fast evolution of plastids.</title>
        <authorList>
            <person name="Moore K.R."/>
            <person name="Magnabosco C."/>
            <person name="Momper L."/>
            <person name="Gold D.A."/>
            <person name="Bosak T."/>
            <person name="Fournier G.P."/>
        </authorList>
    </citation>
    <scope>NUCLEOTIDE SEQUENCE [LARGE SCALE GENOMIC DNA]</scope>
    <source>
        <strain evidence="3 4">ULC18</strain>
    </source>
</reference>
<reference evidence="4" key="1">
    <citation type="submission" date="2018-02" db="EMBL/GenBank/DDBJ databases">
        <authorList>
            <person name="Moore K."/>
            <person name="Momper L."/>
        </authorList>
    </citation>
    <scope>NUCLEOTIDE SEQUENCE [LARGE SCALE GENOMIC DNA]</scope>
    <source>
        <strain evidence="4">ULC18</strain>
    </source>
</reference>
<dbReference type="EMBL" id="PVWK01000140">
    <property type="protein sequence ID" value="PSB24726.1"/>
    <property type="molecule type" value="Genomic_DNA"/>
</dbReference>
<dbReference type="Proteomes" id="UP000239576">
    <property type="component" value="Unassembled WGS sequence"/>
</dbReference>
<keyword evidence="1" id="KW-0812">Transmembrane</keyword>
<dbReference type="InterPro" id="IPR000326">
    <property type="entry name" value="PAP2/HPO"/>
</dbReference>
<organism evidence="3 4">
    <name type="scientific">Stenomitos frigidus ULC18</name>
    <dbReference type="NCBI Taxonomy" id="2107698"/>
    <lineage>
        <taxon>Bacteria</taxon>
        <taxon>Bacillati</taxon>
        <taxon>Cyanobacteriota</taxon>
        <taxon>Cyanophyceae</taxon>
        <taxon>Leptolyngbyales</taxon>
        <taxon>Leptolyngbyaceae</taxon>
        <taxon>Stenomitos</taxon>
    </lineage>
</organism>
<keyword evidence="1" id="KW-0472">Membrane</keyword>
<feature type="domain" description="Phosphatidic acid phosphatase type 2/haloperoxidase" evidence="2">
    <location>
        <begin position="109"/>
        <end position="220"/>
    </location>
</feature>
<dbReference type="AlphaFoldDB" id="A0A2T1DW34"/>
<proteinExistence type="predicted"/>
<dbReference type="SUPFAM" id="SSF48317">
    <property type="entry name" value="Acid phosphatase/Vanadium-dependent haloperoxidase"/>
    <property type="match status" value="1"/>
</dbReference>
<dbReference type="PANTHER" id="PTHR14969:SF13">
    <property type="entry name" value="AT30094P"/>
    <property type="match status" value="1"/>
</dbReference>
<dbReference type="Pfam" id="PF01569">
    <property type="entry name" value="PAP2"/>
    <property type="match status" value="1"/>
</dbReference>
<evidence type="ECO:0000313" key="3">
    <source>
        <dbReference type="EMBL" id="PSB24726.1"/>
    </source>
</evidence>
<feature type="transmembrane region" description="Helical" evidence="1">
    <location>
        <begin position="20"/>
        <end position="43"/>
    </location>
</feature>
<feature type="transmembrane region" description="Helical" evidence="1">
    <location>
        <begin position="83"/>
        <end position="102"/>
    </location>
</feature>
<feature type="transmembrane region" description="Helical" evidence="1">
    <location>
        <begin position="205"/>
        <end position="226"/>
    </location>
</feature>